<keyword evidence="8" id="KW-1185">Reference proteome</keyword>
<accession>A0A067D5D1</accession>
<dbReference type="GO" id="GO:0016020">
    <property type="term" value="C:membrane"/>
    <property type="evidence" value="ECO:0007669"/>
    <property type="project" value="UniProtKB-SubCell"/>
</dbReference>
<keyword evidence="3 5" id="KW-1133">Transmembrane helix</keyword>
<feature type="transmembrane region" description="Helical" evidence="5">
    <location>
        <begin position="443"/>
        <end position="465"/>
    </location>
</feature>
<evidence type="ECO:0000256" key="1">
    <source>
        <dbReference type="ARBA" id="ARBA00004141"/>
    </source>
</evidence>
<dbReference type="EMBL" id="KK583191">
    <property type="protein sequence ID" value="KDO34192.1"/>
    <property type="molecule type" value="Genomic_DNA"/>
</dbReference>
<evidence type="ECO:0000259" key="6">
    <source>
        <dbReference type="Pfam" id="PF13906"/>
    </source>
</evidence>
<feature type="transmembrane region" description="Helical" evidence="5">
    <location>
        <begin position="384"/>
        <end position="403"/>
    </location>
</feature>
<sequence length="578" mass="62727">MGFLDNLFRTKPIEVIEAEERKEELPRELGLRDLIMIGIGSTVGSGVFATTGDIISGAAGPAAFIGWVVAGCSCILSGFAYMEMSSLIPSSGSTYAYSYHILGELPAVIGAWLLTLEYGMSGAGVARSWGTKVQQWLVEGSPNESAKYDWLNLPHASFLAALVMTVSVLILLVGIKFGKLFINTVTGTKIVVVIFIIFAGFTATNLDNMTPFIPPRDEAKNRYGFQGMMLGASQAFFGYVGFDEVCCLAAEAKDPRKIMPRAVVGTILGTMFLSAFASLALSGMMKYNSDPVGGFYFSAGFQNVGYHWASTIVHIGEVGTMPVVVLISFLAQPRLMYAMSVDGLLPEIFGRVDKNGNLFWCTVITGIFFTLFAILVPFDYLWNIVSFGILVSFNMTNSALILARTREASPVFAYKLTGAMVACSCISMFCFEKGYVETESGGVGFLVVAVILFAAVIGLATTIYVKCPQNVGPVDCYRAPLVPFVPILAITINWFLIAQLPAKDIGFGFCWILLAVLSYFAYGYKHSAGKTGWQEMLKNQLASLNEVRPSITSMITDQTNMVLPGYVPLENKPTLILH</sequence>
<feature type="transmembrane region" description="Helical" evidence="5">
    <location>
        <begin position="62"/>
        <end position="82"/>
    </location>
</feature>
<dbReference type="Proteomes" id="UP000030745">
    <property type="component" value="Unassembled WGS sequence"/>
</dbReference>
<reference evidence="7 8" key="1">
    <citation type="journal article" date="2013" name="PLoS Genet.">
        <title>Distinctive expansion of potential virulence genes in the genome of the oomycete fish pathogen Saprolegnia parasitica.</title>
        <authorList>
            <person name="Jiang R.H."/>
            <person name="de Bruijn I."/>
            <person name="Haas B.J."/>
            <person name="Belmonte R."/>
            <person name="Lobach L."/>
            <person name="Christie J."/>
            <person name="van den Ackerveken G."/>
            <person name="Bottin A."/>
            <person name="Bulone V."/>
            <person name="Diaz-Moreno S.M."/>
            <person name="Dumas B."/>
            <person name="Fan L."/>
            <person name="Gaulin E."/>
            <person name="Govers F."/>
            <person name="Grenville-Briggs L.J."/>
            <person name="Horner N.R."/>
            <person name="Levin J.Z."/>
            <person name="Mammella M."/>
            <person name="Meijer H.J."/>
            <person name="Morris P."/>
            <person name="Nusbaum C."/>
            <person name="Oome S."/>
            <person name="Phillips A.J."/>
            <person name="van Rooyen D."/>
            <person name="Rzeszutek E."/>
            <person name="Saraiva M."/>
            <person name="Secombes C.J."/>
            <person name="Seidl M.F."/>
            <person name="Snel B."/>
            <person name="Stassen J.H."/>
            <person name="Sykes S."/>
            <person name="Tripathy S."/>
            <person name="van den Berg H."/>
            <person name="Vega-Arreguin J.C."/>
            <person name="Wawra S."/>
            <person name="Young S.K."/>
            <person name="Zeng Q."/>
            <person name="Dieguez-Uribeondo J."/>
            <person name="Russ C."/>
            <person name="Tyler B.M."/>
            <person name="van West P."/>
        </authorList>
    </citation>
    <scope>NUCLEOTIDE SEQUENCE [LARGE SCALE GENOMIC DNA]</scope>
    <source>
        <strain evidence="7 8">CBS 223.65</strain>
    </source>
</reference>
<keyword evidence="4 5" id="KW-0472">Membrane</keyword>
<keyword evidence="2 5" id="KW-0812">Transmembrane</keyword>
<feature type="transmembrane region" description="Helical" evidence="5">
    <location>
        <begin position="305"/>
        <end position="330"/>
    </location>
</feature>
<dbReference type="GO" id="GO:0015171">
    <property type="term" value="F:amino acid transmembrane transporter activity"/>
    <property type="evidence" value="ECO:0007669"/>
    <property type="project" value="TreeGrafter"/>
</dbReference>
<evidence type="ECO:0000313" key="7">
    <source>
        <dbReference type="EMBL" id="KDO34192.1"/>
    </source>
</evidence>
<feature type="transmembrane region" description="Helical" evidence="5">
    <location>
        <begin position="223"/>
        <end position="242"/>
    </location>
</feature>
<feature type="transmembrane region" description="Helical" evidence="5">
    <location>
        <begin position="477"/>
        <end position="499"/>
    </location>
</feature>
<feature type="transmembrane region" description="Helical" evidence="5">
    <location>
        <begin position="358"/>
        <end position="378"/>
    </location>
</feature>
<evidence type="ECO:0000256" key="2">
    <source>
        <dbReference type="ARBA" id="ARBA00022692"/>
    </source>
</evidence>
<dbReference type="STRING" id="695850.A0A067D5D1"/>
<dbReference type="Pfam" id="PF13520">
    <property type="entry name" value="AA_permease_2"/>
    <property type="match status" value="1"/>
</dbReference>
<protein>
    <recommendedName>
        <fullName evidence="6">Cationic amino acid transporter C-terminal domain-containing protein</fullName>
    </recommendedName>
</protein>
<evidence type="ECO:0000313" key="8">
    <source>
        <dbReference type="Proteomes" id="UP000030745"/>
    </source>
</evidence>
<feature type="transmembrane region" description="Helical" evidence="5">
    <location>
        <begin position="505"/>
        <end position="524"/>
    </location>
</feature>
<evidence type="ECO:0000256" key="3">
    <source>
        <dbReference type="ARBA" id="ARBA00022989"/>
    </source>
</evidence>
<comment type="subcellular location">
    <subcellularLocation>
        <location evidence="1">Membrane</location>
        <topology evidence="1">Multi-pass membrane protein</topology>
    </subcellularLocation>
</comment>
<gene>
    <name evidence="7" type="ORF">SPRG_01427</name>
</gene>
<dbReference type="GeneID" id="24124017"/>
<feature type="transmembrane region" description="Helical" evidence="5">
    <location>
        <begin position="412"/>
        <end position="431"/>
    </location>
</feature>
<dbReference type="RefSeq" id="XP_012195031.1">
    <property type="nucleotide sequence ID" value="XM_012339641.1"/>
</dbReference>
<feature type="transmembrane region" description="Helical" evidence="5">
    <location>
        <begin position="153"/>
        <end position="173"/>
    </location>
</feature>
<proteinExistence type="predicted"/>
<feature type="transmembrane region" description="Helical" evidence="5">
    <location>
        <begin position="94"/>
        <end position="114"/>
    </location>
</feature>
<feature type="transmembrane region" description="Helical" evidence="5">
    <location>
        <begin position="262"/>
        <end position="285"/>
    </location>
</feature>
<organism evidence="7 8">
    <name type="scientific">Saprolegnia parasitica (strain CBS 223.65)</name>
    <dbReference type="NCBI Taxonomy" id="695850"/>
    <lineage>
        <taxon>Eukaryota</taxon>
        <taxon>Sar</taxon>
        <taxon>Stramenopiles</taxon>
        <taxon>Oomycota</taxon>
        <taxon>Saprolegniomycetes</taxon>
        <taxon>Saprolegniales</taxon>
        <taxon>Saprolegniaceae</taxon>
        <taxon>Saprolegnia</taxon>
    </lineage>
</organism>
<dbReference type="InterPro" id="IPR002293">
    <property type="entry name" value="AA/rel_permease1"/>
</dbReference>
<dbReference type="Pfam" id="PF13906">
    <property type="entry name" value="AA_permease_C"/>
    <property type="match status" value="1"/>
</dbReference>
<feature type="transmembrane region" description="Helical" evidence="5">
    <location>
        <begin position="180"/>
        <end position="203"/>
    </location>
</feature>
<feature type="domain" description="Cationic amino acid transporter C-terminal" evidence="6">
    <location>
        <begin position="477"/>
        <end position="527"/>
    </location>
</feature>
<dbReference type="VEuPathDB" id="FungiDB:SPRG_01427"/>
<dbReference type="PANTHER" id="PTHR43243:SF82">
    <property type="entry name" value="CATIONIC AMINO ACID TRANSPORTER C-TERMINAL DOMAIN-CONTAINING PROTEIN"/>
    <property type="match status" value="1"/>
</dbReference>
<dbReference type="OrthoDB" id="5982228at2759"/>
<dbReference type="KEGG" id="spar:SPRG_01427"/>
<dbReference type="PANTHER" id="PTHR43243">
    <property type="entry name" value="INNER MEMBRANE TRANSPORTER YGJI-RELATED"/>
    <property type="match status" value="1"/>
</dbReference>
<name>A0A067D5D1_SAPPC</name>
<dbReference type="OMA" id="TPMKRCL"/>
<evidence type="ECO:0000256" key="5">
    <source>
        <dbReference type="SAM" id="Phobius"/>
    </source>
</evidence>
<dbReference type="AlphaFoldDB" id="A0A067D5D1"/>
<evidence type="ECO:0000256" key="4">
    <source>
        <dbReference type="ARBA" id="ARBA00023136"/>
    </source>
</evidence>
<dbReference type="Gene3D" id="1.20.1740.10">
    <property type="entry name" value="Amino acid/polyamine transporter I"/>
    <property type="match status" value="1"/>
</dbReference>
<dbReference type="InterPro" id="IPR029485">
    <property type="entry name" value="CAT_C"/>
</dbReference>